<keyword evidence="3" id="KW-0808">Transferase</keyword>
<accession>A0A6C0AM39</accession>
<evidence type="ECO:0000256" key="2">
    <source>
        <dbReference type="ARBA" id="ARBA00012483"/>
    </source>
</evidence>
<evidence type="ECO:0000256" key="6">
    <source>
        <dbReference type="ARBA" id="ARBA00022786"/>
    </source>
</evidence>
<protein>
    <recommendedName>
        <fullName evidence="2">RING-type E3 ubiquitin transferase</fullName>
        <ecNumber evidence="2">2.3.2.27</ecNumber>
    </recommendedName>
</protein>
<dbReference type="EC" id="2.3.2.27" evidence="2"/>
<dbReference type="AlphaFoldDB" id="A0A6C0AM39"/>
<evidence type="ECO:0000256" key="3">
    <source>
        <dbReference type="ARBA" id="ARBA00022679"/>
    </source>
</evidence>
<dbReference type="GO" id="GO:0008270">
    <property type="term" value="F:zinc ion binding"/>
    <property type="evidence" value="ECO:0007669"/>
    <property type="project" value="UniProtKB-KW"/>
</dbReference>
<evidence type="ECO:0000256" key="4">
    <source>
        <dbReference type="ARBA" id="ARBA00022723"/>
    </source>
</evidence>
<dbReference type="InterPro" id="IPR045191">
    <property type="entry name" value="MBR1/2-like"/>
</dbReference>
<dbReference type="Pfam" id="PF13639">
    <property type="entry name" value="zf-RING_2"/>
    <property type="match status" value="1"/>
</dbReference>
<dbReference type="GO" id="GO:0061630">
    <property type="term" value="F:ubiquitin protein ligase activity"/>
    <property type="evidence" value="ECO:0007669"/>
    <property type="project" value="UniProtKB-EC"/>
</dbReference>
<dbReference type="InterPro" id="IPR013083">
    <property type="entry name" value="Znf_RING/FYVE/PHD"/>
</dbReference>
<evidence type="ECO:0000256" key="1">
    <source>
        <dbReference type="ARBA" id="ARBA00000900"/>
    </source>
</evidence>
<proteinExistence type="predicted"/>
<dbReference type="InterPro" id="IPR001841">
    <property type="entry name" value="Znf_RING"/>
</dbReference>
<keyword evidence="6" id="KW-0833">Ubl conjugation pathway</keyword>
<evidence type="ECO:0000259" key="8">
    <source>
        <dbReference type="PROSITE" id="PS50089"/>
    </source>
</evidence>
<feature type="domain" description="RING-type" evidence="8">
    <location>
        <begin position="72"/>
        <end position="118"/>
    </location>
</feature>
<keyword evidence="4" id="KW-0479">Metal-binding</keyword>
<evidence type="ECO:0000313" key="9">
    <source>
        <dbReference type="EMBL" id="QHS80553.1"/>
    </source>
</evidence>
<dbReference type="SUPFAM" id="SSF57850">
    <property type="entry name" value="RING/U-box"/>
    <property type="match status" value="1"/>
</dbReference>
<evidence type="ECO:0000256" key="7">
    <source>
        <dbReference type="ARBA" id="ARBA00022833"/>
    </source>
</evidence>
<organism evidence="9">
    <name type="scientific">viral metagenome</name>
    <dbReference type="NCBI Taxonomy" id="1070528"/>
    <lineage>
        <taxon>unclassified sequences</taxon>
        <taxon>metagenomes</taxon>
        <taxon>organismal metagenomes</taxon>
    </lineage>
</organism>
<dbReference type="PANTHER" id="PTHR22937">
    <property type="entry name" value="E3 UBIQUITIN-PROTEIN LIGASE RNF165"/>
    <property type="match status" value="1"/>
</dbReference>
<reference evidence="9" key="1">
    <citation type="journal article" date="2020" name="Nature">
        <title>Giant virus diversity and host interactions through global metagenomics.</title>
        <authorList>
            <person name="Schulz F."/>
            <person name="Roux S."/>
            <person name="Paez-Espino D."/>
            <person name="Jungbluth S."/>
            <person name="Walsh D.A."/>
            <person name="Denef V.J."/>
            <person name="McMahon K.D."/>
            <person name="Konstantinidis K.T."/>
            <person name="Eloe-Fadrosh E.A."/>
            <person name="Kyrpides N.C."/>
            <person name="Woyke T."/>
        </authorList>
    </citation>
    <scope>NUCLEOTIDE SEQUENCE</scope>
    <source>
        <strain evidence="9">GVMAG-S-1091796-13</strain>
    </source>
</reference>
<comment type="catalytic activity">
    <reaction evidence="1">
        <text>S-ubiquitinyl-[E2 ubiquitin-conjugating enzyme]-L-cysteine + [acceptor protein]-L-lysine = [E2 ubiquitin-conjugating enzyme]-L-cysteine + N(6)-ubiquitinyl-[acceptor protein]-L-lysine.</text>
        <dbReference type="EC" id="2.3.2.27"/>
    </reaction>
</comment>
<dbReference type="Gene3D" id="3.30.40.10">
    <property type="entry name" value="Zinc/RING finger domain, C3HC4 (zinc finger)"/>
    <property type="match status" value="1"/>
</dbReference>
<evidence type="ECO:0000256" key="5">
    <source>
        <dbReference type="ARBA" id="ARBA00022771"/>
    </source>
</evidence>
<dbReference type="PROSITE" id="PS50089">
    <property type="entry name" value="ZF_RING_2"/>
    <property type="match status" value="1"/>
</dbReference>
<name>A0A6C0AM39_9ZZZZ</name>
<sequence>MDLPQQPGLNRRLAYSDIIRNRNRNTINNNTINRNFNDMVSGNNIYQFYKKGLYLNDLFQKSSILLKNNFDCSICQEDNDNDNDNNIHIIRKLNCNHQFHIYCIEKWLSKETTCPICRKNLSNL</sequence>
<keyword evidence="7" id="KW-0862">Zinc</keyword>
<keyword evidence="5" id="KW-0863">Zinc-finger</keyword>
<dbReference type="PANTHER" id="PTHR22937:SF65">
    <property type="entry name" value="E3 UBIQUITIN-PROTEIN LIGASE ARK2C"/>
    <property type="match status" value="1"/>
</dbReference>
<dbReference type="SMART" id="SM00184">
    <property type="entry name" value="RING"/>
    <property type="match status" value="1"/>
</dbReference>
<dbReference type="EMBL" id="MN740714">
    <property type="protein sequence ID" value="QHS80553.1"/>
    <property type="molecule type" value="Genomic_DNA"/>
</dbReference>